<accession>A0A1W6LNC2</accession>
<feature type="domain" description="Restriction endonuclease type IV Mrr" evidence="1">
    <location>
        <begin position="164"/>
        <end position="284"/>
    </location>
</feature>
<dbReference type="REBASE" id="200971">
    <property type="entry name" value="PbaD4MrrP"/>
</dbReference>
<name>A0A1W6LNC2_9BACT</name>
<dbReference type="Pfam" id="PF04471">
    <property type="entry name" value="Mrr_cat"/>
    <property type="match status" value="1"/>
</dbReference>
<dbReference type="EMBL" id="CP021023">
    <property type="protein sequence ID" value="ARN57246.1"/>
    <property type="molecule type" value="Genomic_DNA"/>
</dbReference>
<reference evidence="4" key="1">
    <citation type="submission" date="2017-04" db="EMBL/GenBank/DDBJ databases">
        <title>Comparative genomics and description of representatives of a novel lineage of planctomycetes thriving in anoxic sediments.</title>
        <authorList>
            <person name="Spring S."/>
            <person name="Bunk B."/>
            <person name="Sproer C."/>
        </authorList>
    </citation>
    <scope>NUCLEOTIDE SEQUENCE [LARGE SCALE GENOMIC DNA]</scope>
    <source>
        <strain evidence="4">ST-PulAB-D4</strain>
    </source>
</reference>
<dbReference type="InterPro" id="IPR052906">
    <property type="entry name" value="Type_IV_Methyl-Rstrct_Enzyme"/>
</dbReference>
<evidence type="ECO:0000313" key="3">
    <source>
        <dbReference type="EMBL" id="ARN57246.1"/>
    </source>
</evidence>
<dbReference type="AlphaFoldDB" id="A0A1W6LNC2"/>
<dbReference type="PANTHER" id="PTHR30015:SF7">
    <property type="entry name" value="TYPE IV METHYL-DIRECTED RESTRICTION ENZYME ECOKMRR"/>
    <property type="match status" value="1"/>
</dbReference>
<dbReference type="SUPFAM" id="SSF52980">
    <property type="entry name" value="Restriction endonuclease-like"/>
    <property type="match status" value="1"/>
</dbReference>
<keyword evidence="4" id="KW-1185">Reference proteome</keyword>
<evidence type="ECO:0000259" key="1">
    <source>
        <dbReference type="Pfam" id="PF04471"/>
    </source>
</evidence>
<dbReference type="GO" id="GO:0009307">
    <property type="term" value="P:DNA restriction-modification system"/>
    <property type="evidence" value="ECO:0007669"/>
    <property type="project" value="InterPro"/>
</dbReference>
<dbReference type="InterPro" id="IPR011856">
    <property type="entry name" value="tRNA_endonuc-like_dom_sf"/>
</dbReference>
<evidence type="ECO:0000259" key="2">
    <source>
        <dbReference type="Pfam" id="PF14338"/>
    </source>
</evidence>
<dbReference type="RefSeq" id="WP_085755911.1">
    <property type="nucleotide sequence ID" value="NZ_CP021023.1"/>
</dbReference>
<dbReference type="InterPro" id="IPR025745">
    <property type="entry name" value="Mrr-like_N_dom"/>
</dbReference>
<evidence type="ECO:0000313" key="4">
    <source>
        <dbReference type="Proteomes" id="UP000193334"/>
    </source>
</evidence>
<proteinExistence type="predicted"/>
<dbReference type="Proteomes" id="UP000193334">
    <property type="component" value="Chromosome"/>
</dbReference>
<dbReference type="InterPro" id="IPR007560">
    <property type="entry name" value="Restrct_endonuc_IV_Mrr"/>
</dbReference>
<protein>
    <submittedName>
        <fullName evidence="3">EcoKMrr</fullName>
    </submittedName>
</protein>
<dbReference type="GO" id="GO:0003677">
    <property type="term" value="F:DNA binding"/>
    <property type="evidence" value="ECO:0007669"/>
    <property type="project" value="InterPro"/>
</dbReference>
<dbReference type="KEGG" id="pbp:STSP1_01645"/>
<dbReference type="PANTHER" id="PTHR30015">
    <property type="entry name" value="MRR RESTRICTION SYSTEM PROTEIN"/>
    <property type="match status" value="1"/>
</dbReference>
<feature type="domain" description="Restriction system protein Mrr-like N-terminal" evidence="2">
    <location>
        <begin position="12"/>
        <end position="95"/>
    </location>
</feature>
<dbReference type="Pfam" id="PF14338">
    <property type="entry name" value="Mrr_N"/>
    <property type="match status" value="1"/>
</dbReference>
<dbReference type="InterPro" id="IPR011335">
    <property type="entry name" value="Restrct_endonuc-II-like"/>
</dbReference>
<organism evidence="3 4">
    <name type="scientific">Sedimentisphaera salicampi</name>
    <dbReference type="NCBI Taxonomy" id="1941349"/>
    <lineage>
        <taxon>Bacteria</taxon>
        <taxon>Pseudomonadati</taxon>
        <taxon>Planctomycetota</taxon>
        <taxon>Phycisphaerae</taxon>
        <taxon>Sedimentisphaerales</taxon>
        <taxon>Sedimentisphaeraceae</taxon>
        <taxon>Sedimentisphaera</taxon>
    </lineage>
</organism>
<dbReference type="GO" id="GO:0015666">
    <property type="term" value="F:restriction endodeoxyribonuclease activity"/>
    <property type="evidence" value="ECO:0007669"/>
    <property type="project" value="TreeGrafter"/>
</dbReference>
<sequence>MEEKVDVPNFFKFMLPMLEFIKDGNCYNMVDIYNILAEKLDLSESQKKVFLPSGQQEVYKSRIGWAKTYLKKAGLIKQAKRGQIQITENGLKTLNEGLTSIDLNYLKKFPSFNDFRNSNRKLNHYTKTTKGNNRDSVTPEEQLEICFEQINNTLSQELLSSLYESSPDLFEKIVIDLLLKMGYGGSRRDAGKAIGKSGDEGIDGYIKEDKLGLDIIYVQAKKWDTSKTIGRPEIQKFAGALQGQKAQKGIFIATAKFSNEAIDYAKKINSSIILIDGKNLANYMIETGVGVSVSNVYEIKEMDYDYFSAN</sequence>
<dbReference type="Gene3D" id="3.40.1350.10">
    <property type="match status" value="1"/>
</dbReference>
<gene>
    <name evidence="3" type="primary">mrr</name>
    <name evidence="3" type="ORF">STSP1_01645</name>
</gene>
<dbReference type="STRING" id="1941349.STSP1_01645"/>